<reference evidence="2" key="1">
    <citation type="submission" date="2020-10" db="EMBL/GenBank/DDBJ databases">
        <authorList>
            <person name="Gilroy R."/>
        </authorList>
    </citation>
    <scope>NUCLEOTIDE SEQUENCE</scope>
    <source>
        <strain evidence="2">ChiHjej13B12-12457</strain>
    </source>
</reference>
<feature type="coiled-coil region" evidence="1">
    <location>
        <begin position="33"/>
        <end position="89"/>
    </location>
</feature>
<evidence type="ECO:0000313" key="2">
    <source>
        <dbReference type="EMBL" id="HIR62826.1"/>
    </source>
</evidence>
<comment type="caution">
    <text evidence="2">The sequence shown here is derived from an EMBL/GenBank/DDBJ whole genome shotgun (WGS) entry which is preliminary data.</text>
</comment>
<dbReference type="InterPro" id="IPR007838">
    <property type="entry name" value="Cell_div_ZapA-like"/>
</dbReference>
<accession>A0A9D1J6F4</accession>
<dbReference type="Pfam" id="PF05164">
    <property type="entry name" value="ZapA"/>
    <property type="match status" value="1"/>
</dbReference>
<reference evidence="2" key="2">
    <citation type="journal article" date="2021" name="PeerJ">
        <title>Extensive microbial diversity within the chicken gut microbiome revealed by metagenomics and culture.</title>
        <authorList>
            <person name="Gilroy R."/>
            <person name="Ravi A."/>
            <person name="Getino M."/>
            <person name="Pursley I."/>
            <person name="Horton D.L."/>
            <person name="Alikhan N.F."/>
            <person name="Baker D."/>
            <person name="Gharbi K."/>
            <person name="Hall N."/>
            <person name="Watson M."/>
            <person name="Adriaenssens E.M."/>
            <person name="Foster-Nyarko E."/>
            <person name="Jarju S."/>
            <person name="Secka A."/>
            <person name="Antonio M."/>
            <person name="Oren A."/>
            <person name="Chaudhuri R.R."/>
            <person name="La Ragione R."/>
            <person name="Hildebrand F."/>
            <person name="Pallen M.J."/>
        </authorList>
    </citation>
    <scope>NUCLEOTIDE SEQUENCE</scope>
    <source>
        <strain evidence="2">ChiHjej13B12-12457</strain>
    </source>
</reference>
<evidence type="ECO:0000256" key="1">
    <source>
        <dbReference type="SAM" id="Coils"/>
    </source>
</evidence>
<evidence type="ECO:0000313" key="3">
    <source>
        <dbReference type="Proteomes" id="UP000886744"/>
    </source>
</evidence>
<dbReference type="Proteomes" id="UP000886744">
    <property type="component" value="Unassembled WGS sequence"/>
</dbReference>
<protein>
    <submittedName>
        <fullName evidence="2">Cell division protein ZapA</fullName>
    </submittedName>
</protein>
<keyword evidence="2" id="KW-0132">Cell division</keyword>
<sequence>MEDGKFLCNFTILDRKFTYRVLPEEESIIRSAVKNITDKLAELRQRHSFVDNQQALTVVLIQFAVLLEMARAEDAAGRMVKEIQSLDRQLDEYLESNAI</sequence>
<proteinExistence type="predicted"/>
<dbReference type="SUPFAM" id="SSF102829">
    <property type="entry name" value="Cell division protein ZapA-like"/>
    <property type="match status" value="1"/>
</dbReference>
<keyword evidence="1" id="KW-0175">Coiled coil</keyword>
<keyword evidence="2" id="KW-0131">Cell cycle</keyword>
<dbReference type="GO" id="GO:0051301">
    <property type="term" value="P:cell division"/>
    <property type="evidence" value="ECO:0007669"/>
    <property type="project" value="UniProtKB-KW"/>
</dbReference>
<organism evidence="2 3">
    <name type="scientific">Candidatus Coprenecus avistercoris</name>
    <dbReference type="NCBI Taxonomy" id="2840730"/>
    <lineage>
        <taxon>Bacteria</taxon>
        <taxon>Pseudomonadati</taxon>
        <taxon>Bacteroidota</taxon>
        <taxon>Bacteroidia</taxon>
        <taxon>Bacteroidales</taxon>
        <taxon>Rikenellaceae</taxon>
        <taxon>Rikenellaceae incertae sedis</taxon>
        <taxon>Candidatus Coprenecus</taxon>
    </lineage>
</organism>
<dbReference type="EMBL" id="DVHI01000061">
    <property type="protein sequence ID" value="HIR62826.1"/>
    <property type="molecule type" value="Genomic_DNA"/>
</dbReference>
<dbReference type="InterPro" id="IPR036192">
    <property type="entry name" value="Cell_div_ZapA-like_sf"/>
</dbReference>
<dbReference type="AlphaFoldDB" id="A0A9D1J6F4"/>
<gene>
    <name evidence="2" type="ORF">IAC94_04815</name>
</gene>
<name>A0A9D1J6F4_9BACT</name>